<evidence type="ECO:0000313" key="2">
    <source>
        <dbReference type="EMBL" id="QTA37747.1"/>
    </source>
</evidence>
<dbReference type="InterPro" id="IPR029026">
    <property type="entry name" value="tRNA_m1G_MTases_N"/>
</dbReference>
<dbReference type="GO" id="GO:0008168">
    <property type="term" value="F:methyltransferase activity"/>
    <property type="evidence" value="ECO:0007669"/>
    <property type="project" value="UniProtKB-KW"/>
</dbReference>
<name>A0ABX7S5F1_9BACT</name>
<gene>
    <name evidence="2" type="ORF">JYK00_08470</name>
</gene>
<feature type="domain" description="tRNA (guanine-N(1)-)-methyltransferase C-terminal" evidence="1">
    <location>
        <begin position="4"/>
        <end position="185"/>
    </location>
</feature>
<dbReference type="InterPro" id="IPR019230">
    <property type="entry name" value="RNA_MeTrfase_C_dom"/>
</dbReference>
<dbReference type="CDD" id="cd18085">
    <property type="entry name" value="TM1570-like"/>
    <property type="match status" value="1"/>
</dbReference>
<keyword evidence="3" id="KW-1185">Reference proteome</keyword>
<organism evidence="2 3">
    <name type="scientific">Thermosipho ferrireducens</name>
    <dbReference type="NCBI Taxonomy" id="2571116"/>
    <lineage>
        <taxon>Bacteria</taxon>
        <taxon>Thermotogati</taxon>
        <taxon>Thermotogota</taxon>
        <taxon>Thermotogae</taxon>
        <taxon>Thermotogales</taxon>
        <taxon>Fervidobacteriaceae</taxon>
        <taxon>Thermosipho</taxon>
    </lineage>
</organism>
<reference evidence="2 3" key="1">
    <citation type="submission" date="2021-03" db="EMBL/GenBank/DDBJ databases">
        <title>Thermosipho ferrireducens sp.nov., an anaerobic thermophilic iron-reducing bacterium isolated from a deep-sea hydrothermal sulfide deposits.</title>
        <authorList>
            <person name="Zeng X."/>
            <person name="Chen Y."/>
            <person name="Shao Z."/>
        </authorList>
    </citation>
    <scope>NUCLEOTIDE SEQUENCE [LARGE SCALE GENOMIC DNA]</scope>
    <source>
        <strain evidence="2 3">JL129W03</strain>
    </source>
</reference>
<keyword evidence="2" id="KW-0808">Transferase</keyword>
<dbReference type="Proteomes" id="UP000671862">
    <property type="component" value="Chromosome"/>
</dbReference>
<proteinExistence type="predicted"/>
<dbReference type="GO" id="GO:0032259">
    <property type="term" value="P:methylation"/>
    <property type="evidence" value="ECO:0007669"/>
    <property type="project" value="UniProtKB-KW"/>
</dbReference>
<sequence length="188" mass="21540">MLNKIYVALIHYPILGRDGKIISTAVTNLDIHDIARTSRTYKIKKYFVVTNLPAQQDIVKKVLHYWREDFGAQYNPSRSEALSLVELKSYYEDVIDEIVKNEGEHPIIMFTSAKWRDNTITFEKGKEIILETKKPVLILFGTGWGMPDEILSKCDYALEPVRGKSDFNHLSVRAAVAIILDRLIGENI</sequence>
<dbReference type="SUPFAM" id="SSF75217">
    <property type="entry name" value="alpha/beta knot"/>
    <property type="match status" value="1"/>
</dbReference>
<dbReference type="Pfam" id="PF09936">
    <property type="entry name" value="Methyltrn_RNA_4"/>
    <property type="match status" value="1"/>
</dbReference>
<dbReference type="Gene3D" id="3.40.1280.10">
    <property type="match status" value="1"/>
</dbReference>
<dbReference type="RefSeq" id="WP_207566471.1">
    <property type="nucleotide sequence ID" value="NZ_CP071446.1"/>
</dbReference>
<dbReference type="EMBL" id="CP071446">
    <property type="protein sequence ID" value="QTA37747.1"/>
    <property type="molecule type" value="Genomic_DNA"/>
</dbReference>
<dbReference type="InterPro" id="IPR029028">
    <property type="entry name" value="Alpha/beta_knot_MTases"/>
</dbReference>
<protein>
    <submittedName>
        <fullName evidence="2">RNA methyltransferase</fullName>
    </submittedName>
</protein>
<evidence type="ECO:0000259" key="1">
    <source>
        <dbReference type="Pfam" id="PF09936"/>
    </source>
</evidence>
<keyword evidence="2" id="KW-0489">Methyltransferase</keyword>
<evidence type="ECO:0000313" key="3">
    <source>
        <dbReference type="Proteomes" id="UP000671862"/>
    </source>
</evidence>
<accession>A0ABX7S5F1</accession>